<gene>
    <name evidence="8" type="ORF">IZO911_LOCUS1787</name>
</gene>
<feature type="domain" description="RING-type" evidence="7">
    <location>
        <begin position="654"/>
        <end position="689"/>
    </location>
</feature>
<evidence type="ECO:0000256" key="5">
    <source>
        <dbReference type="PROSITE-ProRule" id="PRU00175"/>
    </source>
</evidence>
<evidence type="ECO:0000256" key="4">
    <source>
        <dbReference type="ARBA" id="ARBA00022833"/>
    </source>
</evidence>
<proteinExistence type="inferred from homology"/>
<keyword evidence="3 5" id="KW-0863">Zinc-finger</keyword>
<dbReference type="EMBL" id="CAJNOE010000008">
    <property type="protein sequence ID" value="CAF0719828.1"/>
    <property type="molecule type" value="Genomic_DNA"/>
</dbReference>
<dbReference type="AlphaFoldDB" id="A0A813MG08"/>
<evidence type="ECO:0000313" key="8">
    <source>
        <dbReference type="EMBL" id="CAF0719828.1"/>
    </source>
</evidence>
<dbReference type="Gene3D" id="3.30.40.10">
    <property type="entry name" value="Zinc/RING finger domain, C3HC4 (zinc finger)"/>
    <property type="match status" value="1"/>
</dbReference>
<accession>A0A813MG08</accession>
<evidence type="ECO:0000259" key="7">
    <source>
        <dbReference type="PROSITE" id="PS50089"/>
    </source>
</evidence>
<sequence>MSDSSYGVYNELKKNSDAKLDLFRPQFSAKNTLSSPIIQSTLSLCLELIKQKALGAATTLKNAGFGFTDSSNTGIRCDDCGLELPDCKTNTDLLTFHKTERPDCLFIRNKQSTKISTSPSSFSPITVVRKTSIENDLESPLKRQKIEASNENINFNSLFEPTIVQQIRRRTFSHWPHRTSPSQAQMIEAGFFNCNVGDRVICIYCNLICQQWSPNNDDPCEVHKTLRPNCIYVKAKLIRQEPGSILIVNDSVAGASPNNQSIPSNSVCNVGDRVICIYCNLICQQWSPNNDDPCEVHKTLRPNCIYVKAKLIRQEPGSILIVNDSVAGASPNNQSIPSNSVDQFRCNEFVHTAACHTAYTELYKRTASFATWPTENLPPVDDLVRAGFFFSGTKTIVTCFYCNGSLQNWGPNDNPTIEHARWFPQCAYAKQLCGDDLYRKIQESKRAQQERARVNQSKEAAGSSTSTNGTTVSNSRQLLIPDESTLSRLVAARLDLPISQSLLKEFKLSIIKRCWEDQLRLKRDDFVTDSDLRMACKILQKQIEHIDGKKENIVIPSVQMKKIQEDAEKQRAEALAREQISMIPTVPLTTPMTSNNSPQTVDVEMTTSSQSATNDSITQEITIRDQKEADIIKPTISDTNQQNQTKESPIANPCVLCLSEEKRLACIPCGHLATCVPCGHSLRSCPICRREIEAFVRIYI</sequence>
<dbReference type="InterPro" id="IPR001841">
    <property type="entry name" value="Znf_RING"/>
</dbReference>
<feature type="region of interest" description="Disordered" evidence="6">
    <location>
        <begin position="448"/>
        <end position="474"/>
    </location>
</feature>
<keyword evidence="4" id="KW-0862">Zinc</keyword>
<dbReference type="PANTHER" id="PTHR10044:SF139">
    <property type="entry name" value="DEATH-ASSOCIATED INHIBITOR OF APOPTOSIS 2"/>
    <property type="match status" value="1"/>
</dbReference>
<dbReference type="GO" id="GO:0008270">
    <property type="term" value="F:zinc ion binding"/>
    <property type="evidence" value="ECO:0007669"/>
    <property type="project" value="UniProtKB-KW"/>
</dbReference>
<dbReference type="Pfam" id="PF00653">
    <property type="entry name" value="BIR"/>
    <property type="match status" value="4"/>
</dbReference>
<comment type="similarity">
    <text evidence="1">Belongs to the IAP family.</text>
</comment>
<feature type="compositionally biased region" description="Low complexity" evidence="6">
    <location>
        <begin position="462"/>
        <end position="474"/>
    </location>
</feature>
<name>A0A813MG08_9BILA</name>
<evidence type="ECO:0000256" key="2">
    <source>
        <dbReference type="ARBA" id="ARBA00022723"/>
    </source>
</evidence>
<dbReference type="PROSITE" id="PS50143">
    <property type="entry name" value="BIR_REPEAT_2"/>
    <property type="match status" value="4"/>
</dbReference>
<dbReference type="Pfam" id="PF13920">
    <property type="entry name" value="zf-C3HC4_3"/>
    <property type="match status" value="1"/>
</dbReference>
<dbReference type="Gene3D" id="1.10.1170.10">
    <property type="entry name" value="Inhibitor Of Apoptosis Protein (2mihbC-IAP-1), Chain A"/>
    <property type="match status" value="4"/>
</dbReference>
<dbReference type="InterPro" id="IPR001370">
    <property type="entry name" value="BIR_rpt"/>
</dbReference>
<evidence type="ECO:0000313" key="9">
    <source>
        <dbReference type="Proteomes" id="UP000663860"/>
    </source>
</evidence>
<dbReference type="InterPro" id="IPR050784">
    <property type="entry name" value="IAP"/>
</dbReference>
<evidence type="ECO:0000256" key="6">
    <source>
        <dbReference type="SAM" id="MobiDB-lite"/>
    </source>
</evidence>
<evidence type="ECO:0000256" key="3">
    <source>
        <dbReference type="ARBA" id="ARBA00022771"/>
    </source>
</evidence>
<dbReference type="FunFam" id="1.10.1170.10:FF:000002">
    <property type="entry name" value="Baculoviral IAP repeat containing 7"/>
    <property type="match status" value="1"/>
</dbReference>
<dbReference type="SUPFAM" id="SSF57924">
    <property type="entry name" value="Inhibitor of apoptosis (IAP) repeat"/>
    <property type="match status" value="4"/>
</dbReference>
<dbReference type="Proteomes" id="UP000663860">
    <property type="component" value="Unassembled WGS sequence"/>
</dbReference>
<keyword evidence="2" id="KW-0479">Metal-binding</keyword>
<dbReference type="SMART" id="SM00238">
    <property type="entry name" value="BIR"/>
    <property type="match status" value="3"/>
</dbReference>
<reference evidence="8" key="1">
    <citation type="submission" date="2021-02" db="EMBL/GenBank/DDBJ databases">
        <authorList>
            <person name="Nowell W R."/>
        </authorList>
    </citation>
    <scope>NUCLEOTIDE SEQUENCE</scope>
</reference>
<protein>
    <recommendedName>
        <fullName evidence="7">RING-type domain-containing protein</fullName>
    </recommendedName>
</protein>
<dbReference type="CDD" id="cd00022">
    <property type="entry name" value="BIR"/>
    <property type="match status" value="2"/>
</dbReference>
<organism evidence="8 9">
    <name type="scientific">Adineta steineri</name>
    <dbReference type="NCBI Taxonomy" id="433720"/>
    <lineage>
        <taxon>Eukaryota</taxon>
        <taxon>Metazoa</taxon>
        <taxon>Spiralia</taxon>
        <taxon>Gnathifera</taxon>
        <taxon>Rotifera</taxon>
        <taxon>Eurotatoria</taxon>
        <taxon>Bdelloidea</taxon>
        <taxon>Adinetida</taxon>
        <taxon>Adinetidae</taxon>
        <taxon>Adineta</taxon>
    </lineage>
</organism>
<dbReference type="InterPro" id="IPR013083">
    <property type="entry name" value="Znf_RING/FYVE/PHD"/>
</dbReference>
<evidence type="ECO:0000256" key="1">
    <source>
        <dbReference type="ARBA" id="ARBA00006672"/>
    </source>
</evidence>
<comment type="caution">
    <text evidence="8">The sequence shown here is derived from an EMBL/GenBank/DDBJ whole genome shotgun (WGS) entry which is preliminary data.</text>
</comment>
<dbReference type="PANTHER" id="PTHR10044">
    <property type="entry name" value="INHIBITOR OF APOPTOSIS"/>
    <property type="match status" value="1"/>
</dbReference>
<dbReference type="PROSITE" id="PS50089">
    <property type="entry name" value="ZF_RING_2"/>
    <property type="match status" value="1"/>
</dbReference>